<reference evidence="3" key="1">
    <citation type="journal article" date="2010" name="ISME J.">
        <title>The complete genome sequence of the algal symbiont Dinoroseobacter shibae: a hitchhiker's guide to life in the sea.</title>
        <authorList>
            <person name="Wagner-Dobler I."/>
            <person name="Ballhausen B."/>
            <person name="Berger M."/>
            <person name="Brinkhoff T."/>
            <person name="Buchholz I."/>
            <person name="Bunk B."/>
            <person name="Cypionka H."/>
            <person name="Daniel R."/>
            <person name="Drepper T."/>
            <person name="Gerdts G."/>
            <person name="Hahnke S."/>
            <person name="Han C."/>
            <person name="Jahn D."/>
            <person name="Kalhoefer D."/>
            <person name="Kiss H."/>
            <person name="Klenk H.P."/>
            <person name="Kyrpides N."/>
            <person name="Liebl W."/>
            <person name="Liesegang H."/>
            <person name="Meincke L."/>
            <person name="Pati A."/>
            <person name="Petersen J."/>
            <person name="Piekarski T."/>
            <person name="Pommerenke C."/>
            <person name="Pradella S."/>
            <person name="Pukall R."/>
            <person name="Rabus R."/>
            <person name="Stackebrandt E."/>
            <person name="Thole S."/>
            <person name="Thompson L."/>
            <person name="Tielen P."/>
            <person name="Tomasch J."/>
            <person name="von Jan M."/>
            <person name="Wanphrut N."/>
            <person name="Wichels A."/>
            <person name="Zech H."/>
            <person name="Simon M."/>
        </authorList>
    </citation>
    <scope>NUCLEOTIDE SEQUENCE [LARGE SCALE GENOMIC DNA]</scope>
    <source>
        <strain evidence="3">DSM 16493 / NCIMB 14021 / DFL 12</strain>
    </source>
</reference>
<sequence length="64" mass="6536">MANRFTPSRLLPRRTPGASSLAANAILALAMVAAIVIGISDFDAGSIASGLIEAENVQGDLPQD</sequence>
<feature type="transmembrane region" description="Helical" evidence="1">
    <location>
        <begin position="21"/>
        <end position="39"/>
    </location>
</feature>
<dbReference type="KEGG" id="dsh:Dshi_2632"/>
<accession>A8LI31</accession>
<dbReference type="RefSeq" id="WP_012179293.1">
    <property type="nucleotide sequence ID" value="NC_009952.1"/>
</dbReference>
<dbReference type="HOGENOM" id="CLU_2860513_0_0_5"/>
<dbReference type="Proteomes" id="UP000006833">
    <property type="component" value="Chromosome"/>
</dbReference>
<protein>
    <submittedName>
        <fullName evidence="2">Uncharacterized protein</fullName>
    </submittedName>
</protein>
<name>A8LI31_DINSH</name>
<organism evidence="2 3">
    <name type="scientific">Dinoroseobacter shibae (strain DSM 16493 / NCIMB 14021 / DFL 12)</name>
    <dbReference type="NCBI Taxonomy" id="398580"/>
    <lineage>
        <taxon>Bacteria</taxon>
        <taxon>Pseudomonadati</taxon>
        <taxon>Pseudomonadota</taxon>
        <taxon>Alphaproteobacteria</taxon>
        <taxon>Rhodobacterales</taxon>
        <taxon>Roseobacteraceae</taxon>
        <taxon>Dinoroseobacter</taxon>
    </lineage>
</organism>
<dbReference type="EMBL" id="CP000830">
    <property type="protein sequence ID" value="ABV94365.1"/>
    <property type="molecule type" value="Genomic_DNA"/>
</dbReference>
<evidence type="ECO:0000313" key="3">
    <source>
        <dbReference type="Proteomes" id="UP000006833"/>
    </source>
</evidence>
<gene>
    <name evidence="2" type="ordered locus">Dshi_2632</name>
</gene>
<keyword evidence="1" id="KW-1133">Transmembrane helix</keyword>
<keyword evidence="1" id="KW-0812">Transmembrane</keyword>
<dbReference type="AlphaFoldDB" id="A8LI31"/>
<keyword evidence="1" id="KW-0472">Membrane</keyword>
<keyword evidence="3" id="KW-1185">Reference proteome</keyword>
<evidence type="ECO:0000256" key="1">
    <source>
        <dbReference type="SAM" id="Phobius"/>
    </source>
</evidence>
<proteinExistence type="predicted"/>
<evidence type="ECO:0000313" key="2">
    <source>
        <dbReference type="EMBL" id="ABV94365.1"/>
    </source>
</evidence>